<accession>A0AC35TTJ6</accession>
<dbReference type="WBParaSite" id="RSKR_0000394000.1">
    <property type="protein sequence ID" value="RSKR_0000394000.1"/>
    <property type="gene ID" value="RSKR_0000394000"/>
</dbReference>
<name>A0AC35TTJ6_9BILA</name>
<protein>
    <submittedName>
        <fullName evidence="2">TF_AP-2 domain-containing protein</fullName>
    </submittedName>
</protein>
<evidence type="ECO:0000313" key="2">
    <source>
        <dbReference type="WBParaSite" id="RSKR_0000394000.1"/>
    </source>
</evidence>
<reference evidence="2" key="1">
    <citation type="submission" date="2016-11" db="UniProtKB">
        <authorList>
            <consortium name="WormBaseParasite"/>
        </authorList>
    </citation>
    <scope>IDENTIFICATION</scope>
    <source>
        <strain evidence="2">KR3021</strain>
    </source>
</reference>
<evidence type="ECO:0000313" key="1">
    <source>
        <dbReference type="Proteomes" id="UP000095286"/>
    </source>
</evidence>
<dbReference type="Proteomes" id="UP000095286">
    <property type="component" value="Unplaced"/>
</dbReference>
<organism evidence="1 2">
    <name type="scientific">Rhabditophanes sp. KR3021</name>
    <dbReference type="NCBI Taxonomy" id="114890"/>
    <lineage>
        <taxon>Eukaryota</taxon>
        <taxon>Metazoa</taxon>
        <taxon>Ecdysozoa</taxon>
        <taxon>Nematoda</taxon>
        <taxon>Chromadorea</taxon>
        <taxon>Rhabditida</taxon>
        <taxon>Tylenchina</taxon>
        <taxon>Panagrolaimomorpha</taxon>
        <taxon>Strongyloidoidea</taxon>
        <taxon>Alloionematidae</taxon>
        <taxon>Rhabditophanes</taxon>
    </lineage>
</organism>
<proteinExistence type="predicted"/>
<sequence>MSGCFNYGSAGNAFTIEPDAMARPISIPSGPSHYNSVISLQPPQAFSSTQDHSQVEVNDEAETPHSTNCYTFKDNRKRPSMNVVQDEMRFKKRLRVENILDSNLNNHLSQMNQLNFPKNFQQQANAYYSPQINQSLRFDPSLYCQNFHPNLFDGYHSYDNRVMTNNYSSFDHFPIPYDCKTDHSNVNSFVSDINQGSEVNDINSLLLPSGSTNYCPSDEPEVFARVPGRTSLLNSNMKYDVTIAEIHRRINPPERLNASLLGGILRRAKNKDGGKNLREQLEKVNIELPSGRRKSVPVTSFTSFAEEEIIHVLKDYDDACKANYPERQIARELTFRRLSRLNDFENMQQNLGSTLETVSIIADILKEDASPLGRQNHPTKTLNDEVQEPLSNFSLITHGFGSKAIMLSLEAAIRTLQHALGDIDPLK</sequence>